<dbReference type="Proteomes" id="UP000050525">
    <property type="component" value="Unassembled WGS sequence"/>
</dbReference>
<evidence type="ECO:0000313" key="7">
    <source>
        <dbReference type="EMBL" id="KYO39129.1"/>
    </source>
</evidence>
<proteinExistence type="inferred from homology"/>
<dbReference type="GO" id="GO:0016020">
    <property type="term" value="C:membrane"/>
    <property type="evidence" value="ECO:0007669"/>
    <property type="project" value="InterPro"/>
</dbReference>
<gene>
    <name evidence="7" type="ORF">Y1Q_0022070</name>
</gene>
<dbReference type="EMBL" id="AKHW03002357">
    <property type="protein sequence ID" value="KYO39129.1"/>
    <property type="molecule type" value="Genomic_DNA"/>
</dbReference>
<dbReference type="FunFam" id="3.40.50.300:FF:000541">
    <property type="entry name" value="Immunity related GTPase M"/>
    <property type="match status" value="1"/>
</dbReference>
<dbReference type="GO" id="GO:0005525">
    <property type="term" value="F:GTP binding"/>
    <property type="evidence" value="ECO:0007669"/>
    <property type="project" value="UniProtKB-KW"/>
</dbReference>
<feature type="compositionally biased region" description="Basic and acidic residues" evidence="5">
    <location>
        <begin position="1"/>
        <end position="14"/>
    </location>
</feature>
<evidence type="ECO:0000256" key="2">
    <source>
        <dbReference type="ARBA" id="ARBA00022741"/>
    </source>
</evidence>
<dbReference type="PROSITE" id="PS51716">
    <property type="entry name" value="G_IRG"/>
    <property type="match status" value="1"/>
</dbReference>
<keyword evidence="3" id="KW-0378">Hydrolase</keyword>
<keyword evidence="4" id="KW-0342">GTP-binding</keyword>
<dbReference type="GO" id="GO:0003924">
    <property type="term" value="F:GTPase activity"/>
    <property type="evidence" value="ECO:0007669"/>
    <property type="project" value="TreeGrafter"/>
</dbReference>
<dbReference type="AlphaFoldDB" id="A0A151NR69"/>
<organism evidence="7 8">
    <name type="scientific">Alligator mississippiensis</name>
    <name type="common">American alligator</name>
    <dbReference type="NCBI Taxonomy" id="8496"/>
    <lineage>
        <taxon>Eukaryota</taxon>
        <taxon>Metazoa</taxon>
        <taxon>Chordata</taxon>
        <taxon>Craniata</taxon>
        <taxon>Vertebrata</taxon>
        <taxon>Euteleostomi</taxon>
        <taxon>Archelosauria</taxon>
        <taxon>Archosauria</taxon>
        <taxon>Crocodylia</taxon>
        <taxon>Alligatoridae</taxon>
        <taxon>Alligatorinae</taxon>
        <taxon>Alligator</taxon>
    </lineage>
</organism>
<accession>A0A151NR69</accession>
<evidence type="ECO:0000256" key="4">
    <source>
        <dbReference type="ARBA" id="ARBA00023134"/>
    </source>
</evidence>
<keyword evidence="8" id="KW-1185">Reference proteome</keyword>
<dbReference type="SUPFAM" id="SSF52540">
    <property type="entry name" value="P-loop containing nucleoside triphosphate hydrolases"/>
    <property type="match status" value="1"/>
</dbReference>
<evidence type="ECO:0000256" key="5">
    <source>
        <dbReference type="SAM" id="MobiDB-lite"/>
    </source>
</evidence>
<dbReference type="Gene3D" id="3.40.50.300">
    <property type="entry name" value="P-loop containing nucleotide triphosphate hydrolases"/>
    <property type="match status" value="1"/>
</dbReference>
<comment type="caution">
    <text evidence="7">The sequence shown here is derived from an EMBL/GenBank/DDBJ whole genome shotgun (WGS) entry which is preliminary data.</text>
</comment>
<dbReference type="InterPro" id="IPR007743">
    <property type="entry name" value="Immunity-related_GTPase-like"/>
</dbReference>
<feature type="region of interest" description="Disordered" evidence="5">
    <location>
        <begin position="1"/>
        <end position="21"/>
    </location>
</feature>
<name>A0A151NR69_ALLMI</name>
<protein>
    <submittedName>
        <fullName evidence="7">Interferon-inducible GTPase 5-like</fullName>
    </submittedName>
</protein>
<sequence length="362" mass="40623">MAAEDPPRDDKEFRQLPQDEIEDMKTTFEAGNLEAVAKKLQKELEMSEKIPLHIAITGEAGSGKSTFVNAIRGLGDEDTGSAKTGEVETTMYPEPYPHPTLPNVTVWDLSGIGTPSFKPDQYLEQVSFQKYDFFIIITASRFSAHHTQLAQEIRKLGKRFYYVRSKVDVDLGAAQTRRPKSYSKEGKLQEIRNDCIRNLRKAGESSPWVFLLSGWQLAKYDFQLLLRVLEKELDVHKRQSFILSLPNISAEILEKKKAELKREIWKEAFLSGAISTVPIPGLSFAADTAKLVVNMKRYCQAFGLDPPALCRLAQQVGKPVEELKSVIKVVPLDSSINKETAHSASLKPTPHAARPTLDHMLD</sequence>
<feature type="domain" description="IRG-type G" evidence="6">
    <location>
        <begin position="50"/>
        <end position="232"/>
    </location>
</feature>
<reference evidence="7 8" key="1">
    <citation type="journal article" date="2012" name="Genome Biol.">
        <title>Sequencing three crocodilian genomes to illuminate the evolution of archosaurs and amniotes.</title>
        <authorList>
            <person name="St John J.A."/>
            <person name="Braun E.L."/>
            <person name="Isberg S.R."/>
            <person name="Miles L.G."/>
            <person name="Chong A.Y."/>
            <person name="Gongora J."/>
            <person name="Dalzell P."/>
            <person name="Moran C."/>
            <person name="Bed'hom B."/>
            <person name="Abzhanov A."/>
            <person name="Burgess S.C."/>
            <person name="Cooksey A.M."/>
            <person name="Castoe T.A."/>
            <person name="Crawford N.G."/>
            <person name="Densmore L.D."/>
            <person name="Drew J.C."/>
            <person name="Edwards S.V."/>
            <person name="Faircloth B.C."/>
            <person name="Fujita M.K."/>
            <person name="Greenwold M.J."/>
            <person name="Hoffmann F.G."/>
            <person name="Howard J.M."/>
            <person name="Iguchi T."/>
            <person name="Janes D.E."/>
            <person name="Khan S.Y."/>
            <person name="Kohno S."/>
            <person name="de Koning A.J."/>
            <person name="Lance S.L."/>
            <person name="McCarthy F.M."/>
            <person name="McCormack J.E."/>
            <person name="Merchant M.E."/>
            <person name="Peterson D.G."/>
            <person name="Pollock D.D."/>
            <person name="Pourmand N."/>
            <person name="Raney B.J."/>
            <person name="Roessler K.A."/>
            <person name="Sanford J.R."/>
            <person name="Sawyer R.H."/>
            <person name="Schmidt C.J."/>
            <person name="Triplett E.W."/>
            <person name="Tuberville T.D."/>
            <person name="Venegas-Anaya M."/>
            <person name="Howard J.T."/>
            <person name="Jarvis E.D."/>
            <person name="Guillette L.J.Jr."/>
            <person name="Glenn T.C."/>
            <person name="Green R.E."/>
            <person name="Ray D.A."/>
        </authorList>
    </citation>
    <scope>NUCLEOTIDE SEQUENCE [LARGE SCALE GENOMIC DNA]</scope>
    <source>
        <strain evidence="7">KSC_2009_1</strain>
    </source>
</reference>
<evidence type="ECO:0000313" key="8">
    <source>
        <dbReference type="Proteomes" id="UP000050525"/>
    </source>
</evidence>
<dbReference type="InterPro" id="IPR030385">
    <property type="entry name" value="G_IRG_dom"/>
</dbReference>
<dbReference type="InterPro" id="IPR027417">
    <property type="entry name" value="P-loop_NTPase"/>
</dbReference>
<evidence type="ECO:0000259" key="6">
    <source>
        <dbReference type="PROSITE" id="PS51716"/>
    </source>
</evidence>
<evidence type="ECO:0000256" key="1">
    <source>
        <dbReference type="ARBA" id="ARBA00005429"/>
    </source>
</evidence>
<feature type="region of interest" description="Disordered" evidence="5">
    <location>
        <begin position="340"/>
        <end position="362"/>
    </location>
</feature>
<dbReference type="PANTHER" id="PTHR32341">
    <property type="entry name" value="INTERFERON-INDUCIBLE GTPASE"/>
    <property type="match status" value="1"/>
</dbReference>
<comment type="similarity">
    <text evidence="1">Belongs to the TRAFAC class dynamin-like GTPase superfamily. IRG family.</text>
</comment>
<dbReference type="eggNOG" id="ENOG502QS9R">
    <property type="taxonomic scope" value="Eukaryota"/>
</dbReference>
<keyword evidence="2" id="KW-0547">Nucleotide-binding</keyword>
<dbReference type="PANTHER" id="PTHR32341:SF17">
    <property type="entry name" value="IRG-TYPE G DOMAIN-CONTAINING PROTEIN"/>
    <property type="match status" value="1"/>
</dbReference>
<evidence type="ECO:0000256" key="3">
    <source>
        <dbReference type="ARBA" id="ARBA00022801"/>
    </source>
</evidence>
<dbReference type="InterPro" id="IPR051515">
    <property type="entry name" value="IRG"/>
</dbReference>
<dbReference type="Pfam" id="PF05049">
    <property type="entry name" value="IIGP"/>
    <property type="match status" value="1"/>
</dbReference>